<dbReference type="Proteomes" id="UP000789702">
    <property type="component" value="Unassembled WGS sequence"/>
</dbReference>
<feature type="non-terminal residue" evidence="1">
    <location>
        <position position="1"/>
    </location>
</feature>
<name>A0ACA9PF12_9GLOM</name>
<keyword evidence="2" id="KW-1185">Reference proteome</keyword>
<accession>A0ACA9PF12</accession>
<protein>
    <submittedName>
        <fullName evidence="1">6422_t:CDS:1</fullName>
    </submittedName>
</protein>
<organism evidence="1 2">
    <name type="scientific">Dentiscutata heterogama</name>
    <dbReference type="NCBI Taxonomy" id="1316150"/>
    <lineage>
        <taxon>Eukaryota</taxon>
        <taxon>Fungi</taxon>
        <taxon>Fungi incertae sedis</taxon>
        <taxon>Mucoromycota</taxon>
        <taxon>Glomeromycotina</taxon>
        <taxon>Glomeromycetes</taxon>
        <taxon>Diversisporales</taxon>
        <taxon>Gigasporaceae</taxon>
        <taxon>Dentiscutata</taxon>
    </lineage>
</organism>
<proteinExistence type="predicted"/>
<sequence length="202" mass="23109">KQSNENFLLGINEEEFDLRDPDSDYNILDDDSISSATATESLANEINNVTENNEMEPLFVWDELAFEKAKMLANEKECNYDNEIEWDDLDYESLETASLTTQSTESSNYLLEDNCEKNKLTPCVLLHVDNGQIQRCSKYKQKTQRPLAQLVGSWEIDSEAFESVKNNNQLYTLGVCGSHFGFDQNDLHSPNLKASQDIEKSW</sequence>
<evidence type="ECO:0000313" key="2">
    <source>
        <dbReference type="Proteomes" id="UP000789702"/>
    </source>
</evidence>
<dbReference type="EMBL" id="CAJVPU010027923">
    <property type="protein sequence ID" value="CAG8705302.1"/>
    <property type="molecule type" value="Genomic_DNA"/>
</dbReference>
<gene>
    <name evidence="1" type="ORF">DHETER_LOCUS11964</name>
</gene>
<feature type="non-terminal residue" evidence="1">
    <location>
        <position position="202"/>
    </location>
</feature>
<evidence type="ECO:0000313" key="1">
    <source>
        <dbReference type="EMBL" id="CAG8705302.1"/>
    </source>
</evidence>
<comment type="caution">
    <text evidence="1">The sequence shown here is derived from an EMBL/GenBank/DDBJ whole genome shotgun (WGS) entry which is preliminary data.</text>
</comment>
<reference evidence="1" key="1">
    <citation type="submission" date="2021-06" db="EMBL/GenBank/DDBJ databases">
        <authorList>
            <person name="Kallberg Y."/>
            <person name="Tangrot J."/>
            <person name="Rosling A."/>
        </authorList>
    </citation>
    <scope>NUCLEOTIDE SEQUENCE</scope>
    <source>
        <strain evidence="1">IL203A</strain>
    </source>
</reference>